<sequence>MKIIVSHDVDHLYWSEHWKDTFIPGLIRRTLLEWSKNSITFSEVKRRLNFNETLNQLESLADFNSKYNVKATFFFGMRKGLNLSYHYKRTLPYIKMLNARGFHVGLHGQAVDKVEEFELEKRNFFKLTGNDPHGIRNHYLRLNDRTLSLMAKYGYLYDSTDYGLKPPYKIGELWEFPIQSMDGRELKEFEKSSGYRNMLDYTIMKLTKAQKNDLPFFVINFHDIYFNEGYPKFYYWYKDLITCLVKDGHVFVNFEEAITELNGQG</sequence>
<evidence type="ECO:0000313" key="1">
    <source>
        <dbReference type="EMBL" id="QSE96797.1"/>
    </source>
</evidence>
<dbReference type="Gene3D" id="3.20.20.370">
    <property type="entry name" value="Glycoside hydrolase/deacetylase"/>
    <property type="match status" value="1"/>
</dbReference>
<dbReference type="InterPro" id="IPR011330">
    <property type="entry name" value="Glyco_hydro/deAcase_b/a-brl"/>
</dbReference>
<name>A0A974WGQ9_9BACT</name>
<dbReference type="KEGG" id="fuv:JR347_14520"/>
<dbReference type="RefSeq" id="WP_205721311.1">
    <property type="nucleotide sequence ID" value="NZ_CP070608.1"/>
</dbReference>
<dbReference type="EMBL" id="CP070608">
    <property type="protein sequence ID" value="QSE96797.1"/>
    <property type="molecule type" value="Genomic_DNA"/>
</dbReference>
<keyword evidence="2" id="KW-1185">Reference proteome</keyword>
<dbReference type="AlphaFoldDB" id="A0A974WGQ9"/>
<dbReference type="GO" id="GO:0005975">
    <property type="term" value="P:carbohydrate metabolic process"/>
    <property type="evidence" value="ECO:0007669"/>
    <property type="project" value="InterPro"/>
</dbReference>
<dbReference type="Proteomes" id="UP000662783">
    <property type="component" value="Chromosome"/>
</dbReference>
<evidence type="ECO:0008006" key="3">
    <source>
        <dbReference type="Google" id="ProtNLM"/>
    </source>
</evidence>
<accession>A0A974WGQ9</accession>
<proteinExistence type="predicted"/>
<reference evidence="1" key="1">
    <citation type="submission" date="2021-02" db="EMBL/GenBank/DDBJ databases">
        <title>Fulvivirga sp. S481 isolated from sea water.</title>
        <authorList>
            <person name="Bae S.S."/>
            <person name="Baek K."/>
        </authorList>
    </citation>
    <scope>NUCLEOTIDE SEQUENCE</scope>
    <source>
        <strain evidence="1">S481</strain>
    </source>
</reference>
<organism evidence="1 2">
    <name type="scientific">Fulvivirga lutea</name>
    <dbReference type="NCBI Taxonomy" id="2810512"/>
    <lineage>
        <taxon>Bacteria</taxon>
        <taxon>Pseudomonadati</taxon>
        <taxon>Bacteroidota</taxon>
        <taxon>Cytophagia</taxon>
        <taxon>Cytophagales</taxon>
        <taxon>Fulvivirgaceae</taxon>
        <taxon>Fulvivirga</taxon>
    </lineage>
</organism>
<dbReference type="SUPFAM" id="SSF88713">
    <property type="entry name" value="Glycoside hydrolase/deacetylase"/>
    <property type="match status" value="1"/>
</dbReference>
<gene>
    <name evidence="1" type="ORF">JR347_14520</name>
</gene>
<protein>
    <recommendedName>
        <fullName evidence="3">Polysaccharide deacetylase</fullName>
    </recommendedName>
</protein>
<evidence type="ECO:0000313" key="2">
    <source>
        <dbReference type="Proteomes" id="UP000662783"/>
    </source>
</evidence>